<dbReference type="InterPro" id="IPR000515">
    <property type="entry name" value="MetI-like"/>
</dbReference>
<evidence type="ECO:0000256" key="6">
    <source>
        <dbReference type="ARBA" id="ARBA00023136"/>
    </source>
</evidence>
<feature type="transmembrane region" description="Helical" evidence="7">
    <location>
        <begin position="20"/>
        <end position="41"/>
    </location>
</feature>
<dbReference type="eggNOG" id="COG0601">
    <property type="taxonomic scope" value="Bacteria"/>
</dbReference>
<comment type="subcellular location">
    <subcellularLocation>
        <location evidence="1 7">Cell membrane</location>
        <topology evidence="1 7">Multi-pass membrane protein</topology>
    </subcellularLocation>
</comment>
<evidence type="ECO:0000256" key="4">
    <source>
        <dbReference type="ARBA" id="ARBA00022692"/>
    </source>
</evidence>
<keyword evidence="4 7" id="KW-0812">Transmembrane</keyword>
<comment type="similarity">
    <text evidence="7">Belongs to the binding-protein-dependent transport system permease family.</text>
</comment>
<reference evidence="9 10" key="1">
    <citation type="journal article" date="2014" name="Antonie Van Leeuwenhoek">
        <title>Hyphomonas beringensis sp. nov. and Hyphomonas chukchiensis sp. nov., isolated from surface seawater of the Bering Sea and Chukchi Sea.</title>
        <authorList>
            <person name="Li C."/>
            <person name="Lai Q."/>
            <person name="Li G."/>
            <person name="Dong C."/>
            <person name="Wang J."/>
            <person name="Liao Y."/>
            <person name="Shao Z."/>
        </authorList>
    </citation>
    <scope>NUCLEOTIDE SEQUENCE [LARGE SCALE GENOMIC DNA]</scope>
    <source>
        <strain evidence="9 10">VP2</strain>
    </source>
</reference>
<dbReference type="RefSeq" id="WP_241764324.1">
    <property type="nucleotide sequence ID" value="NZ_ARYJ01000004.1"/>
</dbReference>
<feature type="transmembrane region" description="Helical" evidence="7">
    <location>
        <begin position="194"/>
        <end position="214"/>
    </location>
</feature>
<keyword evidence="3" id="KW-1003">Cell membrane</keyword>
<dbReference type="Gene3D" id="1.10.3720.10">
    <property type="entry name" value="MetI-like"/>
    <property type="match status" value="1"/>
</dbReference>
<evidence type="ECO:0000313" key="9">
    <source>
        <dbReference type="EMBL" id="KCZ89233.1"/>
    </source>
</evidence>
<proteinExistence type="inferred from homology"/>
<feature type="transmembrane region" description="Helical" evidence="7">
    <location>
        <begin position="235"/>
        <end position="253"/>
    </location>
</feature>
<evidence type="ECO:0000256" key="3">
    <source>
        <dbReference type="ARBA" id="ARBA00022475"/>
    </source>
</evidence>
<feature type="transmembrane region" description="Helical" evidence="7">
    <location>
        <begin position="288"/>
        <end position="316"/>
    </location>
</feature>
<feature type="transmembrane region" description="Helical" evidence="7">
    <location>
        <begin position="107"/>
        <end position="132"/>
    </location>
</feature>
<evidence type="ECO:0000256" key="2">
    <source>
        <dbReference type="ARBA" id="ARBA00022448"/>
    </source>
</evidence>
<feature type="domain" description="ABC transmembrane type-1" evidence="8">
    <location>
        <begin position="105"/>
        <end position="313"/>
    </location>
</feature>
<dbReference type="PROSITE" id="PS50928">
    <property type="entry name" value="ABC_TM1"/>
    <property type="match status" value="1"/>
</dbReference>
<keyword evidence="10" id="KW-1185">Reference proteome</keyword>
<evidence type="ECO:0000259" key="8">
    <source>
        <dbReference type="PROSITE" id="PS50928"/>
    </source>
</evidence>
<sequence length="323" mass="34503">MSSLQRAFSRIPWAYTARRLLIAIPTMLAIITMAFLMMRAAPGGPFDGERKLPAATEKAIAAKFGFDKPLHEQYFDYVGGVLQGDFGPSYKTLGKSVNDLIADGLPISLTIGSLAMILGITLGTLLGVFAGLRQNSSADYGVMGLAMFGISIPTFVTGPILILIFALGAGIFAVGGLGTYPNIGMNWHNMTLPVITLALPQIAIISRLMRASIIETMRSNHIRTARSKGLSERQVIARHALPAALLPLISYAGPAMARVMTGSVVIEKVFGLPGLGSYFVNGALNRDYTLVMGAIIVYAGLIVLLNLVADILYAVLDPKVKYD</sequence>
<organism evidence="9 10">
    <name type="scientific">Hyphomonas jannaschiana VP2</name>
    <dbReference type="NCBI Taxonomy" id="1280952"/>
    <lineage>
        <taxon>Bacteria</taxon>
        <taxon>Pseudomonadati</taxon>
        <taxon>Pseudomonadota</taxon>
        <taxon>Alphaproteobacteria</taxon>
        <taxon>Hyphomonadales</taxon>
        <taxon>Hyphomonadaceae</taxon>
        <taxon>Hyphomonas</taxon>
    </lineage>
</organism>
<accession>A0A059FFF1</accession>
<keyword evidence="5 7" id="KW-1133">Transmembrane helix</keyword>
<dbReference type="GO" id="GO:0005886">
    <property type="term" value="C:plasma membrane"/>
    <property type="evidence" value="ECO:0007669"/>
    <property type="project" value="UniProtKB-SubCell"/>
</dbReference>
<dbReference type="PANTHER" id="PTHR30465:SF74">
    <property type="entry name" value="OLIGOPEPTIDE TRANSPORT SYSTEM PERMEASE PROTEIN OPPB"/>
    <property type="match status" value="1"/>
</dbReference>
<comment type="caution">
    <text evidence="9">The sequence shown here is derived from an EMBL/GenBank/DDBJ whole genome shotgun (WGS) entry which is preliminary data.</text>
</comment>
<dbReference type="Pfam" id="PF00528">
    <property type="entry name" value="BPD_transp_1"/>
    <property type="match status" value="1"/>
</dbReference>
<dbReference type="STRING" id="1280952.HJA_08047"/>
<dbReference type="PATRIC" id="fig|1280952.3.peg.1596"/>
<protein>
    <submittedName>
        <fullName evidence="9">Oligopeptide ABC transporter permease</fullName>
    </submittedName>
</protein>
<keyword evidence="6 7" id="KW-0472">Membrane</keyword>
<feature type="transmembrane region" description="Helical" evidence="7">
    <location>
        <begin position="144"/>
        <end position="174"/>
    </location>
</feature>
<evidence type="ECO:0000256" key="1">
    <source>
        <dbReference type="ARBA" id="ARBA00004651"/>
    </source>
</evidence>
<dbReference type="AlphaFoldDB" id="A0A059FFF1"/>
<dbReference type="SUPFAM" id="SSF161098">
    <property type="entry name" value="MetI-like"/>
    <property type="match status" value="1"/>
</dbReference>
<evidence type="ECO:0000256" key="7">
    <source>
        <dbReference type="RuleBase" id="RU363032"/>
    </source>
</evidence>
<evidence type="ECO:0000256" key="5">
    <source>
        <dbReference type="ARBA" id="ARBA00022989"/>
    </source>
</evidence>
<name>A0A059FFF1_9PROT</name>
<dbReference type="CDD" id="cd06261">
    <property type="entry name" value="TM_PBP2"/>
    <property type="match status" value="1"/>
</dbReference>
<dbReference type="PANTHER" id="PTHR30465">
    <property type="entry name" value="INNER MEMBRANE ABC TRANSPORTER"/>
    <property type="match status" value="1"/>
</dbReference>
<gene>
    <name evidence="9" type="ORF">HJA_08047</name>
</gene>
<dbReference type="EMBL" id="ARYJ01000004">
    <property type="protein sequence ID" value="KCZ89233.1"/>
    <property type="molecule type" value="Genomic_DNA"/>
</dbReference>
<dbReference type="GO" id="GO:0055085">
    <property type="term" value="P:transmembrane transport"/>
    <property type="evidence" value="ECO:0007669"/>
    <property type="project" value="InterPro"/>
</dbReference>
<dbReference type="Proteomes" id="UP000024816">
    <property type="component" value="Unassembled WGS sequence"/>
</dbReference>
<evidence type="ECO:0000313" key="10">
    <source>
        <dbReference type="Proteomes" id="UP000024816"/>
    </source>
</evidence>
<dbReference type="InterPro" id="IPR035906">
    <property type="entry name" value="MetI-like_sf"/>
</dbReference>
<keyword evidence="2 7" id="KW-0813">Transport</keyword>